<evidence type="ECO:0000313" key="1">
    <source>
        <dbReference type="EMBL" id="BBH20177.1"/>
    </source>
</evidence>
<protein>
    <submittedName>
        <fullName evidence="1">Uncharacterized protein</fullName>
    </submittedName>
</protein>
<dbReference type="OrthoDB" id="1701949at2"/>
<dbReference type="Proteomes" id="UP000275368">
    <property type="component" value="Chromosome"/>
</dbReference>
<dbReference type="RefSeq" id="WP_125655040.1">
    <property type="nucleotide sequence ID" value="NZ_AP019308.1"/>
</dbReference>
<dbReference type="Gene3D" id="2.30.30.1210">
    <property type="entry name" value="Domain of unknown function DUF1541"/>
    <property type="match status" value="1"/>
</dbReference>
<accession>A0A3G9IMK6</accession>
<dbReference type="KEGG" id="pbk:Back11_15220"/>
<gene>
    <name evidence="1" type="primary">ydhK</name>
    <name evidence="1" type="ORF">Back11_15220</name>
</gene>
<sequence length="181" mass="19316">MTKQLVFLSIATIIVISGCGNNTSQQPVATMNHSDMNMNHPISSEVPLGLKEAKNPTYEVGSQAVIQAEHMPGMKGATATIVGTYDTTAYAVSYTPTTGGQPVKNHKWVILEEIENAGNQTLKPGTEVTLEADHMPGMKGASATIESAEHTTVYVVDYNPTTGGETVKNHKWVIGSELSTK</sequence>
<reference evidence="1 2" key="1">
    <citation type="submission" date="2018-11" db="EMBL/GenBank/DDBJ databases">
        <title>Complete genome sequence of Paenibacillus baekrokdamisoli strain KCTC 33723.</title>
        <authorList>
            <person name="Kang S.W."/>
            <person name="Lee K.C."/>
            <person name="Kim K.K."/>
            <person name="Kim J.S."/>
            <person name="Kim D.S."/>
            <person name="Ko S.H."/>
            <person name="Yang S.H."/>
            <person name="Lee J.S."/>
        </authorList>
    </citation>
    <scope>NUCLEOTIDE SEQUENCE [LARGE SCALE GENOMIC DNA]</scope>
    <source>
        <strain evidence="1 2">KCTC 33723</strain>
    </source>
</reference>
<organism evidence="1 2">
    <name type="scientific">Paenibacillus baekrokdamisoli</name>
    <dbReference type="NCBI Taxonomy" id="1712516"/>
    <lineage>
        <taxon>Bacteria</taxon>
        <taxon>Bacillati</taxon>
        <taxon>Bacillota</taxon>
        <taxon>Bacilli</taxon>
        <taxon>Bacillales</taxon>
        <taxon>Paenibacillaceae</taxon>
        <taxon>Paenibacillus</taxon>
    </lineage>
</organism>
<name>A0A3G9IMK6_9BACL</name>
<keyword evidence="2" id="KW-1185">Reference proteome</keyword>
<dbReference type="Pfam" id="PF07563">
    <property type="entry name" value="DUF1541"/>
    <property type="match status" value="2"/>
</dbReference>
<proteinExistence type="predicted"/>
<dbReference type="EMBL" id="AP019308">
    <property type="protein sequence ID" value="BBH20177.1"/>
    <property type="molecule type" value="Genomic_DNA"/>
</dbReference>
<dbReference type="AlphaFoldDB" id="A0A3G9IMK6"/>
<dbReference type="PROSITE" id="PS51257">
    <property type="entry name" value="PROKAR_LIPOPROTEIN"/>
    <property type="match status" value="1"/>
</dbReference>
<evidence type="ECO:0000313" key="2">
    <source>
        <dbReference type="Proteomes" id="UP000275368"/>
    </source>
</evidence>
<dbReference type="InterPro" id="IPR011438">
    <property type="entry name" value="DUF1541"/>
</dbReference>